<accession>A0A2S0N0E4</accession>
<dbReference type="PANTHER" id="PTHR30288">
    <property type="entry name" value="FLAGELLAR CAP/ASSEMBLY PROTEIN FLID"/>
    <property type="match status" value="1"/>
</dbReference>
<proteinExistence type="inferred from homology"/>
<dbReference type="GO" id="GO:0009421">
    <property type="term" value="C:bacterial-type flagellum filament cap"/>
    <property type="evidence" value="ECO:0007669"/>
    <property type="project" value="InterPro"/>
</dbReference>
<protein>
    <recommendedName>
        <fullName evidence="5">Flagellar hook-associated protein 2</fullName>
        <shortName evidence="5">HAP2</shortName>
    </recommendedName>
    <alternativeName>
        <fullName evidence="5">Flagellar cap protein</fullName>
    </alternativeName>
</protein>
<dbReference type="InterPro" id="IPR010810">
    <property type="entry name" value="Flagellin_hook_IN_motif"/>
</dbReference>
<dbReference type="GO" id="GO:0009424">
    <property type="term" value="C:bacterial-type flagellum hook"/>
    <property type="evidence" value="ECO:0007669"/>
    <property type="project" value="UniProtKB-UniRule"/>
</dbReference>
<comment type="subunit">
    <text evidence="2 5">Homopentamer.</text>
</comment>
<organism evidence="8 9">
    <name type="scientific">Simplicispira suum</name>
    <dbReference type="NCBI Taxonomy" id="2109915"/>
    <lineage>
        <taxon>Bacteria</taxon>
        <taxon>Pseudomonadati</taxon>
        <taxon>Pseudomonadota</taxon>
        <taxon>Betaproteobacteria</taxon>
        <taxon>Burkholderiales</taxon>
        <taxon>Comamonadaceae</taxon>
        <taxon>Simplicispira</taxon>
    </lineage>
</organism>
<comment type="subcellular location">
    <subcellularLocation>
        <location evidence="5">Secreted</location>
    </subcellularLocation>
    <subcellularLocation>
        <location evidence="5">Bacterial flagellum</location>
    </subcellularLocation>
</comment>
<dbReference type="Proteomes" id="UP000239326">
    <property type="component" value="Chromosome"/>
</dbReference>
<dbReference type="InterPro" id="IPR010809">
    <property type="entry name" value="FliD_C"/>
</dbReference>
<keyword evidence="3 5" id="KW-0175">Coiled coil</keyword>
<evidence type="ECO:0000259" key="6">
    <source>
        <dbReference type="Pfam" id="PF02465"/>
    </source>
</evidence>
<evidence type="ECO:0000256" key="1">
    <source>
        <dbReference type="ARBA" id="ARBA00009764"/>
    </source>
</evidence>
<evidence type="ECO:0000256" key="4">
    <source>
        <dbReference type="ARBA" id="ARBA00023143"/>
    </source>
</evidence>
<dbReference type="GO" id="GO:0005576">
    <property type="term" value="C:extracellular region"/>
    <property type="evidence" value="ECO:0007669"/>
    <property type="project" value="UniProtKB-SubCell"/>
</dbReference>
<feature type="domain" description="Flagellar hook-associated protein 2 C-terminal" evidence="7">
    <location>
        <begin position="242"/>
        <end position="465"/>
    </location>
</feature>
<evidence type="ECO:0000256" key="2">
    <source>
        <dbReference type="ARBA" id="ARBA00011255"/>
    </source>
</evidence>
<comment type="similarity">
    <text evidence="1 5">Belongs to the FliD family.</text>
</comment>
<gene>
    <name evidence="8" type="ORF">C6571_10100</name>
</gene>
<dbReference type="AlphaFoldDB" id="A0A2S0N0E4"/>
<evidence type="ECO:0000256" key="3">
    <source>
        <dbReference type="ARBA" id="ARBA00023054"/>
    </source>
</evidence>
<dbReference type="GO" id="GO:0007155">
    <property type="term" value="P:cell adhesion"/>
    <property type="evidence" value="ECO:0007669"/>
    <property type="project" value="InterPro"/>
</dbReference>
<keyword evidence="9" id="KW-1185">Reference proteome</keyword>
<comment type="function">
    <text evidence="5">Required for morphogenesis and for the elongation of the flagellar filament by facilitating polymerization of the flagellin monomers at the tip of growing filament. Forms a capping structure, which prevents flagellin subunits (transported through the central channel of the flagellum) from leaking out without polymerization at the distal end.</text>
</comment>
<dbReference type="PANTHER" id="PTHR30288:SF0">
    <property type="entry name" value="FLAGELLAR HOOK-ASSOCIATED PROTEIN 2"/>
    <property type="match status" value="1"/>
</dbReference>
<dbReference type="Pfam" id="PF02465">
    <property type="entry name" value="FliD_N"/>
    <property type="match status" value="1"/>
</dbReference>
<dbReference type="KEGG" id="simp:C6571_10100"/>
<dbReference type="Pfam" id="PF07195">
    <property type="entry name" value="FliD_C"/>
    <property type="match status" value="1"/>
</dbReference>
<dbReference type="InterPro" id="IPR003481">
    <property type="entry name" value="FliD_N"/>
</dbReference>
<reference evidence="8 9" key="1">
    <citation type="submission" date="2018-03" db="EMBL/GenBank/DDBJ databases">
        <title>Genome sequencing of Simplicispira sp.</title>
        <authorList>
            <person name="Kim S.-J."/>
            <person name="Heo J."/>
            <person name="Kwon S.-W."/>
        </authorList>
    </citation>
    <scope>NUCLEOTIDE SEQUENCE [LARGE SCALE GENOMIC DNA]</scope>
    <source>
        <strain evidence="8 9">SC1-8</strain>
    </source>
</reference>
<dbReference type="GO" id="GO:0071973">
    <property type="term" value="P:bacterial-type flagellum-dependent cell motility"/>
    <property type="evidence" value="ECO:0007669"/>
    <property type="project" value="TreeGrafter"/>
</dbReference>
<keyword evidence="8" id="KW-0969">Cilium</keyword>
<evidence type="ECO:0000256" key="5">
    <source>
        <dbReference type="RuleBase" id="RU362066"/>
    </source>
</evidence>
<dbReference type="OrthoDB" id="9810816at2"/>
<dbReference type="EMBL" id="CP027669">
    <property type="protein sequence ID" value="AVO41596.1"/>
    <property type="molecule type" value="Genomic_DNA"/>
</dbReference>
<name>A0A2S0N0E4_9BURK</name>
<feature type="domain" description="Flagellar hook-associated protein 2 N-terminal" evidence="6">
    <location>
        <begin position="10"/>
        <end position="106"/>
    </location>
</feature>
<dbReference type="InterPro" id="IPR040026">
    <property type="entry name" value="FliD"/>
</dbReference>
<sequence length="485" mass="49513">MGISSPGIGSGLDIQGIVAKLVALEKQPLQQLQVKASGLNAKLSAFGQLKSQIANLQDQAAKLASGSNWETMAVTSSNAGAVVGTATSAAAPTSFSMEVGQLARAQSAGSGVFGTGTAPGTGTLKIQLGTWAKGGFTSEDDGTAEFTPGSGSEVSIDITAADDTLAKVAAKINAAGAGVNATVLRDASGERLLVRSSATGEASGFRIQALDDDGNNSDAAGLSRLAFDPQNASNGLSLTLAARDTLATINGVQVKSSNTTFADAIDGVTLTVGQVTTAPVEVNVKRDTAGARNNITAFVDSYNALNNALAEMTKYNPADKSAGTLQGDSTAVGLQSALRQLVGGMGAPGGEFGRLSDLGVQFQADGTLKVDATKLDAAMAKPDALKAFFSADEAGTAADGMAVRIKAFATGMLGVDGMFATKTQSLQGAVKRNASDQERVVERASRREEQLLAQYSRLDANLGKLSALSTYVNQQITMWNKKSDN</sequence>
<keyword evidence="8" id="KW-0966">Cell projection</keyword>
<evidence type="ECO:0000313" key="9">
    <source>
        <dbReference type="Proteomes" id="UP000239326"/>
    </source>
</evidence>
<keyword evidence="4 5" id="KW-0975">Bacterial flagellum</keyword>
<evidence type="ECO:0000313" key="8">
    <source>
        <dbReference type="EMBL" id="AVO41596.1"/>
    </source>
</evidence>
<keyword evidence="5" id="KW-0964">Secreted</keyword>
<dbReference type="Pfam" id="PF07196">
    <property type="entry name" value="Flagellin_IN"/>
    <property type="match status" value="1"/>
</dbReference>
<feature type="coiled-coil region" evidence="5">
    <location>
        <begin position="434"/>
        <end position="461"/>
    </location>
</feature>
<dbReference type="RefSeq" id="WP_106446573.1">
    <property type="nucleotide sequence ID" value="NZ_CP027669.1"/>
</dbReference>
<evidence type="ECO:0000259" key="7">
    <source>
        <dbReference type="Pfam" id="PF07195"/>
    </source>
</evidence>
<keyword evidence="8" id="KW-0282">Flagellum</keyword>